<dbReference type="CDD" id="cd00446">
    <property type="entry name" value="GrpE"/>
    <property type="match status" value="1"/>
</dbReference>
<keyword evidence="3" id="KW-0346">Stress response</keyword>
<dbReference type="Pfam" id="PF01025">
    <property type="entry name" value="GrpE"/>
    <property type="match status" value="1"/>
</dbReference>
<keyword evidence="2 3" id="KW-0143">Chaperone</keyword>
<dbReference type="SUPFAM" id="SSF51064">
    <property type="entry name" value="Head domain of nucleotide exchange factor GrpE"/>
    <property type="match status" value="1"/>
</dbReference>
<dbReference type="InterPro" id="IPR013805">
    <property type="entry name" value="GrpE_CC"/>
</dbReference>
<comment type="subcellular location">
    <subcellularLocation>
        <location evidence="3">Cytoplasm</location>
    </subcellularLocation>
</comment>
<dbReference type="PANTHER" id="PTHR21237">
    <property type="entry name" value="GRPE PROTEIN"/>
    <property type="match status" value="1"/>
</dbReference>
<dbReference type="GO" id="GO:0006457">
    <property type="term" value="P:protein folding"/>
    <property type="evidence" value="ECO:0007669"/>
    <property type="project" value="InterPro"/>
</dbReference>
<dbReference type="Proteomes" id="UP000033860">
    <property type="component" value="Unassembled WGS sequence"/>
</dbReference>
<comment type="similarity">
    <text evidence="1 3 4">Belongs to the GrpE family.</text>
</comment>
<dbReference type="HAMAP" id="MF_01151">
    <property type="entry name" value="GrpE"/>
    <property type="match status" value="1"/>
</dbReference>
<evidence type="ECO:0000256" key="2">
    <source>
        <dbReference type="ARBA" id="ARBA00023186"/>
    </source>
</evidence>
<dbReference type="GO" id="GO:0042803">
    <property type="term" value="F:protein homodimerization activity"/>
    <property type="evidence" value="ECO:0007669"/>
    <property type="project" value="InterPro"/>
</dbReference>
<keyword evidence="3" id="KW-0963">Cytoplasm</keyword>
<protein>
    <recommendedName>
        <fullName evidence="3">Protein GrpE</fullName>
    </recommendedName>
    <alternativeName>
        <fullName evidence="3">HSP-70 cofactor</fullName>
    </alternativeName>
</protein>
<dbReference type="InterPro" id="IPR000740">
    <property type="entry name" value="GrpE"/>
</dbReference>
<evidence type="ECO:0000313" key="5">
    <source>
        <dbReference type="EMBL" id="KKU61856.1"/>
    </source>
</evidence>
<comment type="subunit">
    <text evidence="3">Homodimer.</text>
</comment>
<dbReference type="InterPro" id="IPR009012">
    <property type="entry name" value="GrpE_head"/>
</dbReference>
<dbReference type="SUPFAM" id="SSF58014">
    <property type="entry name" value="Coiled-coil domain of nucleotide exchange factor GrpE"/>
    <property type="match status" value="1"/>
</dbReference>
<dbReference type="GO" id="GO:0051082">
    <property type="term" value="F:unfolded protein binding"/>
    <property type="evidence" value="ECO:0007669"/>
    <property type="project" value="TreeGrafter"/>
</dbReference>
<evidence type="ECO:0000256" key="4">
    <source>
        <dbReference type="RuleBase" id="RU004478"/>
    </source>
</evidence>
<sequence>MGKVKLENQLKRAVADYQNLKKRFDSEKLDYVKFANAVLLDKFLSVFDDLERAQIHLKDAGLNLVVTNFKNLLDSEGVAEIKVKGLAFDPTTMDCAELSAGPKDQVVKVIVKGYTLNGKVLRPARVKVGSGASKISDKKL</sequence>
<gene>
    <name evidence="3" type="primary">grpE</name>
    <name evidence="5" type="ORF">UX85_C0001G0070</name>
</gene>
<evidence type="ECO:0000313" key="6">
    <source>
        <dbReference type="Proteomes" id="UP000033860"/>
    </source>
</evidence>
<dbReference type="Gene3D" id="2.30.22.10">
    <property type="entry name" value="Head domain of nucleotide exchange factor GrpE"/>
    <property type="match status" value="1"/>
</dbReference>
<dbReference type="GO" id="GO:0051087">
    <property type="term" value="F:protein-folding chaperone binding"/>
    <property type="evidence" value="ECO:0007669"/>
    <property type="project" value="InterPro"/>
</dbReference>
<dbReference type="AlphaFoldDB" id="A0A0G1RXK9"/>
<name>A0A0G1RXK9_9BACT</name>
<comment type="function">
    <text evidence="3">Participates actively in the response to hyperosmotic and heat shock by preventing the aggregation of stress-denatured proteins, in association with DnaK and GrpE. It is the nucleotide exchange factor for DnaK and may function as a thermosensor. Unfolded proteins bind initially to DnaJ; upon interaction with the DnaJ-bound protein, DnaK hydrolyzes its bound ATP, resulting in the formation of a stable complex. GrpE releases ADP from DnaK; ATP binding to DnaK triggers the release of the substrate protein, thus completing the reaction cycle. Several rounds of ATP-dependent interactions between DnaJ, DnaK and GrpE are required for fully efficient folding.</text>
</comment>
<dbReference type="GO" id="GO:0000774">
    <property type="term" value="F:adenyl-nucleotide exchange factor activity"/>
    <property type="evidence" value="ECO:0007669"/>
    <property type="project" value="InterPro"/>
</dbReference>
<accession>A0A0G1RXK9</accession>
<evidence type="ECO:0000256" key="3">
    <source>
        <dbReference type="HAMAP-Rule" id="MF_01151"/>
    </source>
</evidence>
<dbReference type="EMBL" id="LCNT01000001">
    <property type="protein sequence ID" value="KKU61856.1"/>
    <property type="molecule type" value="Genomic_DNA"/>
</dbReference>
<proteinExistence type="inferred from homology"/>
<evidence type="ECO:0000256" key="1">
    <source>
        <dbReference type="ARBA" id="ARBA00009054"/>
    </source>
</evidence>
<dbReference type="Gene3D" id="3.90.20.20">
    <property type="match status" value="1"/>
</dbReference>
<dbReference type="PRINTS" id="PR00773">
    <property type="entry name" value="GRPEPROTEIN"/>
</dbReference>
<dbReference type="GO" id="GO:0005737">
    <property type="term" value="C:cytoplasm"/>
    <property type="evidence" value="ECO:0007669"/>
    <property type="project" value="UniProtKB-SubCell"/>
</dbReference>
<reference evidence="5 6" key="1">
    <citation type="journal article" date="2015" name="Nature">
        <title>rRNA introns, odd ribosomes, and small enigmatic genomes across a large radiation of phyla.</title>
        <authorList>
            <person name="Brown C.T."/>
            <person name="Hug L.A."/>
            <person name="Thomas B.C."/>
            <person name="Sharon I."/>
            <person name="Castelle C.J."/>
            <person name="Singh A."/>
            <person name="Wilkins M.J."/>
            <person name="Williams K.H."/>
            <person name="Banfield J.F."/>
        </authorList>
    </citation>
    <scope>NUCLEOTIDE SEQUENCE [LARGE SCALE GENOMIC DNA]</scope>
</reference>
<organism evidence="5 6">
    <name type="scientific">Candidatus Beckwithbacteria bacterium GW2011_GWB1_47_15</name>
    <dbReference type="NCBI Taxonomy" id="1618371"/>
    <lineage>
        <taxon>Bacteria</taxon>
        <taxon>Candidatus Beckwithiibacteriota</taxon>
    </lineage>
</organism>
<dbReference type="PANTHER" id="PTHR21237:SF23">
    <property type="entry name" value="GRPE PROTEIN HOMOLOG, MITOCHONDRIAL"/>
    <property type="match status" value="1"/>
</dbReference>
<comment type="caution">
    <text evidence="5">The sequence shown here is derived from an EMBL/GenBank/DDBJ whole genome shotgun (WGS) entry which is preliminary data.</text>
</comment>